<dbReference type="SUPFAM" id="SSF51735">
    <property type="entry name" value="NAD(P)-binding Rossmann-fold domains"/>
    <property type="match status" value="1"/>
</dbReference>
<evidence type="ECO:0000313" key="4">
    <source>
        <dbReference type="Proteomes" id="UP000694865"/>
    </source>
</evidence>
<gene>
    <name evidence="5" type="primary">LOC100371317</name>
</gene>
<comment type="similarity">
    <text evidence="2">Belongs to the short-chain dehydrogenases/reductases (SDR) family.</text>
</comment>
<dbReference type="PANTHER" id="PTHR24322:SF746">
    <property type="entry name" value="SHORT CHAIN DEHYDROGENASE_REDUCTASE FAMILY 16C MEMBER 5"/>
    <property type="match status" value="1"/>
</dbReference>
<protein>
    <submittedName>
        <fullName evidence="5">Retinol dehydrogenase 10-B-like</fullName>
    </submittedName>
</protein>
<keyword evidence="3" id="KW-0472">Membrane</keyword>
<keyword evidence="4" id="KW-1185">Reference proteome</keyword>
<keyword evidence="3" id="KW-0812">Transmembrane</keyword>
<evidence type="ECO:0000256" key="1">
    <source>
        <dbReference type="ARBA" id="ARBA00023002"/>
    </source>
</evidence>
<dbReference type="PRINTS" id="PR00080">
    <property type="entry name" value="SDRFAMILY"/>
</dbReference>
<dbReference type="CDD" id="cd05339">
    <property type="entry name" value="17beta-HSDXI-like_SDR_c"/>
    <property type="match status" value="1"/>
</dbReference>
<dbReference type="Proteomes" id="UP000694865">
    <property type="component" value="Unplaced"/>
</dbReference>
<dbReference type="GeneID" id="100371317"/>
<accession>A0ABM0GTF1</accession>
<dbReference type="PANTHER" id="PTHR24322">
    <property type="entry name" value="PKSB"/>
    <property type="match status" value="1"/>
</dbReference>
<dbReference type="RefSeq" id="XP_002736979.1">
    <property type="nucleotide sequence ID" value="XM_002736933.1"/>
</dbReference>
<keyword evidence="1" id="KW-0560">Oxidoreductase</keyword>
<dbReference type="Gene3D" id="3.40.50.720">
    <property type="entry name" value="NAD(P)-binding Rossmann-like Domain"/>
    <property type="match status" value="1"/>
</dbReference>
<dbReference type="InterPro" id="IPR002347">
    <property type="entry name" value="SDR_fam"/>
</dbReference>
<reference evidence="5" key="1">
    <citation type="submission" date="2025-08" db="UniProtKB">
        <authorList>
            <consortium name="RefSeq"/>
        </authorList>
    </citation>
    <scope>IDENTIFICATION</scope>
    <source>
        <tissue evidence="5">Testes</tissue>
    </source>
</reference>
<proteinExistence type="inferred from homology"/>
<dbReference type="PROSITE" id="PS00061">
    <property type="entry name" value="ADH_SHORT"/>
    <property type="match status" value="1"/>
</dbReference>
<dbReference type="InterPro" id="IPR020904">
    <property type="entry name" value="Sc_DH/Rdtase_CS"/>
</dbReference>
<dbReference type="PRINTS" id="PR00081">
    <property type="entry name" value="GDHRDH"/>
</dbReference>
<evidence type="ECO:0000256" key="2">
    <source>
        <dbReference type="RuleBase" id="RU000363"/>
    </source>
</evidence>
<name>A0ABM0GTF1_SACKO</name>
<keyword evidence="3" id="KW-1133">Transmembrane helix</keyword>
<evidence type="ECO:0000313" key="5">
    <source>
        <dbReference type="RefSeq" id="XP_002736979.1"/>
    </source>
</evidence>
<dbReference type="Pfam" id="PF00106">
    <property type="entry name" value="adh_short"/>
    <property type="match status" value="1"/>
</dbReference>
<dbReference type="InterPro" id="IPR036291">
    <property type="entry name" value="NAD(P)-bd_dom_sf"/>
</dbReference>
<sequence>MLIIFEAIVLILKITWFNLVGIFRFFVPPTKKSLVGEIVLITGAGSGIGRLMAINFAKHGCTLVLWDIDKDSNDETTEIITALGGKAYGYRCDVTNKDEVYRLAEQIKEYVGSVTILVNNAGVVAGKNLLDCPDELILRSMNVNVISHFWTLKAFAPSMVANNHGHIVTISSICGVIGAPGMVEYCASKFAAVGLHESLCYEFIKEGYDGIKTTLVQPYLINTGMFDGFKAREGVAPPDLDPQYVADMVLRAVQTNQDILMMPRPLYLISWFKSWMSLGATVAGAQFTGAFNAMDTFVGRQKKHI</sequence>
<organism evidence="4 5">
    <name type="scientific">Saccoglossus kowalevskii</name>
    <name type="common">Acorn worm</name>
    <dbReference type="NCBI Taxonomy" id="10224"/>
    <lineage>
        <taxon>Eukaryota</taxon>
        <taxon>Metazoa</taxon>
        <taxon>Hemichordata</taxon>
        <taxon>Enteropneusta</taxon>
        <taxon>Harrimaniidae</taxon>
        <taxon>Saccoglossus</taxon>
    </lineage>
</organism>
<feature type="transmembrane region" description="Helical" evidence="3">
    <location>
        <begin position="7"/>
        <end position="27"/>
    </location>
</feature>
<evidence type="ECO:0000256" key="3">
    <source>
        <dbReference type="SAM" id="Phobius"/>
    </source>
</evidence>